<name>U5H339_USTV1</name>
<dbReference type="InterPro" id="IPR000751">
    <property type="entry name" value="MPI_Phosphatase"/>
</dbReference>
<feature type="region of interest" description="Disordered" evidence="10">
    <location>
        <begin position="182"/>
        <end position="219"/>
    </location>
</feature>
<feature type="region of interest" description="Disordered" evidence="10">
    <location>
        <begin position="275"/>
        <end position="297"/>
    </location>
</feature>
<proteinExistence type="inferred from homology"/>
<keyword evidence="5" id="KW-0378">Hydrolase</keyword>
<evidence type="ECO:0000256" key="4">
    <source>
        <dbReference type="ARBA" id="ARBA00022776"/>
    </source>
</evidence>
<evidence type="ECO:0000313" key="12">
    <source>
        <dbReference type="EMBL" id="KDE08065.1"/>
    </source>
</evidence>
<dbReference type="GO" id="GO:0005737">
    <property type="term" value="C:cytoplasm"/>
    <property type="evidence" value="ECO:0007669"/>
    <property type="project" value="TreeGrafter"/>
</dbReference>
<dbReference type="GO" id="GO:0110032">
    <property type="term" value="P:positive regulation of G2/MI transition of meiotic cell cycle"/>
    <property type="evidence" value="ECO:0007669"/>
    <property type="project" value="TreeGrafter"/>
</dbReference>
<feature type="compositionally biased region" description="Low complexity" evidence="10">
    <location>
        <begin position="105"/>
        <end position="123"/>
    </location>
</feature>
<reference evidence="12 14" key="3">
    <citation type="journal article" date="2015" name="BMC Genomics">
        <title>Sex and parasites: genomic and transcriptomic analysis of Microbotryum lychnidis-dioicae, the biotrophic and plant-castrating anther smut fungus.</title>
        <authorList>
            <person name="Perlin M.H."/>
            <person name="Amselem J."/>
            <person name="Fontanillas E."/>
            <person name="Toh S.S."/>
            <person name="Chen Z."/>
            <person name="Goldberg J."/>
            <person name="Duplessis S."/>
            <person name="Henrissat B."/>
            <person name="Young S."/>
            <person name="Zeng Q."/>
            <person name="Aguileta G."/>
            <person name="Petit E."/>
            <person name="Badouin H."/>
            <person name="Andrews J."/>
            <person name="Razeeq D."/>
            <person name="Gabaldon T."/>
            <person name="Quesneville H."/>
            <person name="Giraud T."/>
            <person name="Hood M.E."/>
            <person name="Schultz D.J."/>
            <person name="Cuomo C.A."/>
        </authorList>
    </citation>
    <scope>NUCLEOTIDE SEQUENCE [LARGE SCALE GENOMIC DNA]</scope>
    <source>
        <strain evidence="14">p1A1 Lamole</strain>
        <strain evidence="12">P1A1 Lamole</strain>
    </source>
</reference>
<dbReference type="GO" id="GO:0051301">
    <property type="term" value="P:cell division"/>
    <property type="evidence" value="ECO:0007669"/>
    <property type="project" value="UniProtKB-KW"/>
</dbReference>
<feature type="compositionally biased region" description="Polar residues" evidence="10">
    <location>
        <begin position="411"/>
        <end position="420"/>
    </location>
</feature>
<feature type="compositionally biased region" description="Low complexity" evidence="10">
    <location>
        <begin position="197"/>
        <end position="219"/>
    </location>
</feature>
<evidence type="ECO:0000256" key="3">
    <source>
        <dbReference type="ARBA" id="ARBA00022618"/>
    </source>
</evidence>
<keyword evidence="7" id="KW-0131">Cell cycle</keyword>
<dbReference type="STRING" id="683840.U5H339"/>
<dbReference type="Pfam" id="PF00581">
    <property type="entry name" value="Rhodanese"/>
    <property type="match status" value="1"/>
</dbReference>
<reference evidence="13" key="4">
    <citation type="submission" date="2015-06" db="UniProtKB">
        <authorList>
            <consortium name="EnsemblFungi"/>
        </authorList>
    </citation>
    <scope>IDENTIFICATION</scope>
</reference>
<dbReference type="SUPFAM" id="SSF52821">
    <property type="entry name" value="Rhodanese/Cell cycle control phosphatase"/>
    <property type="match status" value="1"/>
</dbReference>
<dbReference type="GO" id="GO:0005634">
    <property type="term" value="C:nucleus"/>
    <property type="evidence" value="ECO:0007669"/>
    <property type="project" value="TreeGrafter"/>
</dbReference>
<keyword evidence="14" id="KW-1185">Reference proteome</keyword>
<feature type="region of interest" description="Disordered" evidence="10">
    <location>
        <begin position="1020"/>
        <end position="1113"/>
    </location>
</feature>
<dbReference type="EMBL" id="AEIJ01000169">
    <property type="status" value="NOT_ANNOTATED_CDS"/>
    <property type="molecule type" value="Genomic_DNA"/>
</dbReference>
<dbReference type="EC" id="3.1.3.48" evidence="2"/>
<evidence type="ECO:0000256" key="6">
    <source>
        <dbReference type="ARBA" id="ARBA00022912"/>
    </source>
</evidence>
<feature type="region of interest" description="Disordered" evidence="10">
    <location>
        <begin position="350"/>
        <end position="561"/>
    </location>
</feature>
<dbReference type="CDD" id="cd01530">
    <property type="entry name" value="Cdc25"/>
    <property type="match status" value="1"/>
</dbReference>
<dbReference type="HOGENOM" id="CLU_279290_0_0_1"/>
<keyword evidence="6" id="KW-0904">Protein phosphatase</keyword>
<dbReference type="SMART" id="SM00450">
    <property type="entry name" value="RHOD"/>
    <property type="match status" value="1"/>
</dbReference>
<evidence type="ECO:0000313" key="13">
    <source>
        <dbReference type="EnsemblFungi" id="MVLG_01765T0"/>
    </source>
</evidence>
<dbReference type="FunFam" id="3.40.250.10:FF:000021">
    <property type="entry name" value="M-phase inducer phosphatase cdc-25.2"/>
    <property type="match status" value="1"/>
</dbReference>
<accession>U5H339</accession>
<evidence type="ECO:0000256" key="2">
    <source>
        <dbReference type="ARBA" id="ARBA00013064"/>
    </source>
</evidence>
<feature type="region of interest" description="Disordered" evidence="10">
    <location>
        <begin position="75"/>
        <end position="138"/>
    </location>
</feature>
<dbReference type="Proteomes" id="UP000017200">
    <property type="component" value="Unassembled WGS sequence"/>
</dbReference>
<feature type="compositionally biased region" description="Low complexity" evidence="10">
    <location>
        <begin position="75"/>
        <end position="85"/>
    </location>
</feature>
<comment type="catalytic activity">
    <reaction evidence="8">
        <text>O-phospho-L-tyrosyl-[protein] + H2O = L-tyrosyl-[protein] + phosphate</text>
        <dbReference type="Rhea" id="RHEA:10684"/>
        <dbReference type="Rhea" id="RHEA-COMP:10136"/>
        <dbReference type="Rhea" id="RHEA-COMP:20101"/>
        <dbReference type="ChEBI" id="CHEBI:15377"/>
        <dbReference type="ChEBI" id="CHEBI:43474"/>
        <dbReference type="ChEBI" id="CHEBI:46858"/>
        <dbReference type="ChEBI" id="CHEBI:61978"/>
        <dbReference type="EC" id="3.1.3.48"/>
    </reaction>
</comment>
<dbReference type="GO" id="GO:0010971">
    <property type="term" value="P:positive regulation of G2/M transition of mitotic cell cycle"/>
    <property type="evidence" value="ECO:0007669"/>
    <property type="project" value="TreeGrafter"/>
</dbReference>
<dbReference type="PANTHER" id="PTHR10828">
    <property type="entry name" value="M-PHASE INDUCER PHOSPHATASE DUAL SPECIFICITY PHOSPHATASE CDC25"/>
    <property type="match status" value="1"/>
</dbReference>
<feature type="compositionally biased region" description="Low complexity" evidence="10">
    <location>
        <begin position="1"/>
        <end position="12"/>
    </location>
</feature>
<reference evidence="12" key="2">
    <citation type="submission" date="2010-11" db="EMBL/GenBank/DDBJ databases">
        <authorList>
            <consortium name="The Broad Institute Genome Sequencing Platform"/>
            <person name="Earl A."/>
            <person name="Ward D."/>
            <person name="Feldgarden M."/>
            <person name="Gevers D."/>
            <person name="Butler R."/>
            <person name="Young S.K."/>
            <person name="Zeng Q."/>
            <person name="Gargeya S."/>
            <person name="Fitzgerald M."/>
            <person name="Haas B."/>
            <person name="Abouelleil A."/>
            <person name="Alvarado L."/>
            <person name="Arachchi H.M."/>
            <person name="Berlin A."/>
            <person name="Brown A."/>
            <person name="Chapman S.B."/>
            <person name="Chen Z."/>
            <person name="Dunbar C."/>
            <person name="Freedman E."/>
            <person name="Gearin G."/>
            <person name="Gellesch M."/>
            <person name="Goldberg J."/>
            <person name="Griggs A."/>
            <person name="Gujja S."/>
            <person name="Heilman E."/>
            <person name="Heiman D."/>
            <person name="Howarth C."/>
            <person name="Larson L."/>
            <person name="Lui A."/>
            <person name="MacDonald P.J.P."/>
            <person name="Mehta T."/>
            <person name="Montmayeur A."/>
            <person name="Murphy C."/>
            <person name="Neiman D."/>
            <person name="Pearson M."/>
            <person name="Priest M."/>
            <person name="Roberts A."/>
            <person name="Saif S."/>
            <person name="Shea T."/>
            <person name="Shenoy N."/>
            <person name="Sisk P."/>
            <person name="Stolte C."/>
            <person name="Sykes S."/>
            <person name="White J."/>
            <person name="Yandava C."/>
            <person name="Wortman J."/>
            <person name="Nusbaum C."/>
            <person name="Birren B."/>
        </authorList>
    </citation>
    <scope>NUCLEOTIDE SEQUENCE</scope>
    <source>
        <strain evidence="12">P1A1 Lamole</strain>
    </source>
</reference>
<reference evidence="14" key="1">
    <citation type="submission" date="2010-11" db="EMBL/GenBank/DDBJ databases">
        <title>The genome sequence of Microbotryum violaceum strain p1A1 Lamole.</title>
        <authorList>
            <person name="Cuomo C."/>
            <person name="Perlin M."/>
            <person name="Young S.K."/>
            <person name="Zeng Q."/>
            <person name="Gargeya S."/>
            <person name="Alvarado L."/>
            <person name="Berlin A."/>
            <person name="Chapman S.B."/>
            <person name="Chen Z."/>
            <person name="Freedman E."/>
            <person name="Gellesch M."/>
            <person name="Goldberg J."/>
            <person name="Griggs A."/>
            <person name="Gujja S."/>
            <person name="Heilman E."/>
            <person name="Heiman D."/>
            <person name="Howarth C."/>
            <person name="Mehta T."/>
            <person name="Neiman D."/>
            <person name="Pearson M."/>
            <person name="Roberts A."/>
            <person name="Saif S."/>
            <person name="Shea T."/>
            <person name="Shenoy N."/>
            <person name="Sisk P."/>
            <person name="Stolte C."/>
            <person name="Sykes S."/>
            <person name="White J."/>
            <person name="Yandava C."/>
            <person name="Haas B."/>
            <person name="Nusbaum C."/>
            <person name="Birren B."/>
        </authorList>
    </citation>
    <scope>NUCLEOTIDE SEQUENCE [LARGE SCALE GENOMIC DNA]</scope>
    <source>
        <strain evidence="14">p1A1 Lamole</strain>
    </source>
</reference>
<dbReference type="PROSITE" id="PS50206">
    <property type="entry name" value="RHODANESE_3"/>
    <property type="match status" value="1"/>
</dbReference>
<dbReference type="OMA" id="CHEDENE"/>
<feature type="domain" description="Rhodanese" evidence="11">
    <location>
        <begin position="810"/>
        <end position="925"/>
    </location>
</feature>
<dbReference type="OrthoDB" id="26523at2759"/>
<feature type="compositionally biased region" description="Polar residues" evidence="10">
    <location>
        <begin position="1055"/>
        <end position="1064"/>
    </location>
</feature>
<protein>
    <recommendedName>
        <fullName evidence="9">M-phase inducer phosphatase</fullName>
        <ecNumber evidence="2">3.1.3.48</ecNumber>
    </recommendedName>
</protein>
<gene>
    <name evidence="12" type="ORF">MVLG_01765</name>
</gene>
<dbReference type="GO" id="GO:0000086">
    <property type="term" value="P:G2/M transition of mitotic cell cycle"/>
    <property type="evidence" value="ECO:0007669"/>
    <property type="project" value="TreeGrafter"/>
</dbReference>
<keyword evidence="4" id="KW-0498">Mitosis</keyword>
<organism evidence="12">
    <name type="scientific">Microbotryum lychnidis-dioicae (strain p1A1 Lamole / MvSl-1064)</name>
    <name type="common">Anther smut fungus</name>
    <dbReference type="NCBI Taxonomy" id="683840"/>
    <lineage>
        <taxon>Eukaryota</taxon>
        <taxon>Fungi</taxon>
        <taxon>Dikarya</taxon>
        <taxon>Basidiomycota</taxon>
        <taxon>Pucciniomycotina</taxon>
        <taxon>Microbotryomycetes</taxon>
        <taxon>Microbotryales</taxon>
        <taxon>Microbotryaceae</taxon>
        <taxon>Microbotryum</taxon>
    </lineage>
</organism>
<comment type="similarity">
    <text evidence="1">Belongs to the MPI phosphatase family.</text>
</comment>
<dbReference type="AlphaFoldDB" id="U5H339"/>
<dbReference type="PANTHER" id="PTHR10828:SF17">
    <property type="entry name" value="PROTEIN-TYROSINE-PHOSPHATASE"/>
    <property type="match status" value="1"/>
</dbReference>
<dbReference type="EnsemblFungi" id="MVLG_01765T0">
    <property type="protein sequence ID" value="MVLG_01765T0"/>
    <property type="gene ID" value="MVLG_01765"/>
</dbReference>
<keyword evidence="3" id="KW-0132">Cell division</keyword>
<dbReference type="EMBL" id="GL541653">
    <property type="protein sequence ID" value="KDE08065.1"/>
    <property type="molecule type" value="Genomic_DNA"/>
</dbReference>
<dbReference type="InterPro" id="IPR001763">
    <property type="entry name" value="Rhodanese-like_dom"/>
</dbReference>
<feature type="compositionally biased region" description="Low complexity" evidence="10">
    <location>
        <begin position="275"/>
        <end position="295"/>
    </location>
</feature>
<evidence type="ECO:0000256" key="9">
    <source>
        <dbReference type="ARBA" id="ARBA00067190"/>
    </source>
</evidence>
<evidence type="ECO:0000256" key="7">
    <source>
        <dbReference type="ARBA" id="ARBA00023306"/>
    </source>
</evidence>
<evidence type="ECO:0000313" key="14">
    <source>
        <dbReference type="Proteomes" id="UP000017200"/>
    </source>
</evidence>
<evidence type="ECO:0000256" key="10">
    <source>
        <dbReference type="SAM" id="MobiDB-lite"/>
    </source>
</evidence>
<feature type="region of interest" description="Disordered" evidence="10">
    <location>
        <begin position="1"/>
        <end position="22"/>
    </location>
</feature>
<evidence type="ECO:0000256" key="5">
    <source>
        <dbReference type="ARBA" id="ARBA00022801"/>
    </source>
</evidence>
<sequence length="1129" mass="119084">MAMALLSSSPAAHDFASRRKPPRIHSSLLAIPSSPTAAYHNGELSPTLDSSFASSMSLSSDAPLPAGASFCSATTEPATATTTTTAPPPAVERFSADGSPDGLRARAPSSSGSGRAASNLSGRHNAFAPPITSKPSHVLAPTATSSLELAPFAQKPIPANNADDVDRRAFAALAPSLGQSTCPVTSSTLDRIGRENSGATTTTSTTKGLTGNSSPSPAAALSSPFLGNVSAMDVSPAGAAIHSRMRSSVASTFGGRAGLALNRTESGCSTASSVSFASSSSSSSTSSSSTTTKTSEGAFGSSVAAHSEFPFLKNLLFRQPRPSISTASSVSSTASCADDSNASYAAEMIPSNKPRSREQALEASPALTSTAPLSIRPRMTSGQSPPRPLIKHYATVPPSNADRLLPPFQQFHINESSAPDGQTYGGSTDTDEDETEEQGPMAPPPMLTGNRRRHGLPSEWSSGSLRRASTDGSLKPPPHPSPVKRASHPNLGSRRIYDVNSSPSHMDVDGSSPATSPVAMLRHRNHPRSVSDSAGRRPPLPECDGQSPLRPDIEVISSDSGASSRLGDIFADDLSPIPPSRKRFLSDERDFLGDPASPSPALCAPTSLFGLAPARRPIFEKAVSTSTLPANIVRRQRSSATLGLRKRPSLSSFATMGPSVPAGPASASLEALSPFATAAAGFKRHAVTSITGKPKPMRRAFSVADAAVQLVRREHNALDTSNRASIATETRAFSDIGRHADPTGADLCSAIASSTKPLKTLQDTGSPVTGFRSQEAKGKVLPCFGVKQDGLMRITASTLNDLQSGLFASRIKRYHIIDCRFDYEFDGGHIRDAVNIPELAEVEESLLHNSPPKPSTSEQAPGDGKTVLIFHCEFSAKRAPTTAQHLRKQDRLKNHHDYPNIHYPEVYVLQGGYAEFYRSFPERCIGGYLAMDDPEHMAKRSTQLNNFRQRKRQFQRANTFTFGQGQQASMMMQTATMATRPPLHPSQSHNIRGSLDETFSFPAKASTNKPMSMSMAMAMDESPSASAGTENKNKSKAKPGMLACHEDENEGADSSFGTNGSSPSGAGDSPCPGGKLSRHSVPFGRKTVPNFAPAFRPPSAKQPFAIGGGGTARRTFERAHTSAALMFKQ</sequence>
<dbReference type="InterPro" id="IPR036873">
    <property type="entry name" value="Rhodanese-like_dom_sf"/>
</dbReference>
<evidence type="ECO:0000256" key="1">
    <source>
        <dbReference type="ARBA" id="ARBA00011065"/>
    </source>
</evidence>
<dbReference type="InParanoid" id="U5H339"/>
<evidence type="ECO:0000259" key="11">
    <source>
        <dbReference type="PROSITE" id="PS50206"/>
    </source>
</evidence>
<dbReference type="GO" id="GO:0004725">
    <property type="term" value="F:protein tyrosine phosphatase activity"/>
    <property type="evidence" value="ECO:0007669"/>
    <property type="project" value="UniProtKB-EC"/>
</dbReference>
<evidence type="ECO:0000256" key="8">
    <source>
        <dbReference type="ARBA" id="ARBA00051722"/>
    </source>
</evidence>
<dbReference type="PRINTS" id="PR00716">
    <property type="entry name" value="MPIPHPHTASE"/>
</dbReference>
<dbReference type="Gene3D" id="3.40.250.10">
    <property type="entry name" value="Rhodanese-like domain"/>
    <property type="match status" value="1"/>
</dbReference>